<dbReference type="InterPro" id="IPR001563">
    <property type="entry name" value="Peptidase_S10"/>
</dbReference>
<evidence type="ECO:0000256" key="1">
    <source>
        <dbReference type="ARBA" id="ARBA00004613"/>
    </source>
</evidence>
<evidence type="ECO:0000313" key="12">
    <source>
        <dbReference type="Proteomes" id="UP000002051"/>
    </source>
</evidence>
<feature type="signal peptide" evidence="8">
    <location>
        <begin position="1"/>
        <end position="22"/>
    </location>
</feature>
<evidence type="ECO:0000313" key="11">
    <source>
        <dbReference type="EnsemblPlants" id="KEH29964"/>
    </source>
</evidence>
<keyword evidence="8" id="KW-0732">Signal</keyword>
<organism evidence="9 12">
    <name type="scientific">Medicago truncatula</name>
    <name type="common">Barrel medic</name>
    <name type="synonym">Medicago tribuloides</name>
    <dbReference type="NCBI Taxonomy" id="3880"/>
    <lineage>
        <taxon>Eukaryota</taxon>
        <taxon>Viridiplantae</taxon>
        <taxon>Streptophyta</taxon>
        <taxon>Embryophyta</taxon>
        <taxon>Tracheophyta</taxon>
        <taxon>Spermatophyta</taxon>
        <taxon>Magnoliopsida</taxon>
        <taxon>eudicotyledons</taxon>
        <taxon>Gunneridae</taxon>
        <taxon>Pentapetalae</taxon>
        <taxon>rosids</taxon>
        <taxon>fabids</taxon>
        <taxon>Fabales</taxon>
        <taxon>Fabaceae</taxon>
        <taxon>Papilionoideae</taxon>
        <taxon>50 kb inversion clade</taxon>
        <taxon>NPAAA clade</taxon>
        <taxon>Hologalegina</taxon>
        <taxon>IRL clade</taxon>
        <taxon>Trifolieae</taxon>
        <taxon>Medicago</taxon>
    </lineage>
</organism>
<evidence type="ECO:0000256" key="6">
    <source>
        <dbReference type="ARBA" id="ARBA00022801"/>
    </source>
</evidence>
<keyword evidence="6 8" id="KW-0378">Hydrolase</keyword>
<evidence type="ECO:0000313" key="9">
    <source>
        <dbReference type="EMBL" id="KEH29964.1"/>
    </source>
</evidence>
<keyword evidence="7" id="KW-0325">Glycoprotein</keyword>
<reference evidence="10" key="5">
    <citation type="journal article" date="2018" name="Nat. Plants">
        <title>Whole-genome landscape of Medicago truncatula symbiotic genes.</title>
        <authorList>
            <person name="Pecrix Y."/>
            <person name="Gamas P."/>
            <person name="Carrere S."/>
        </authorList>
    </citation>
    <scope>NUCLEOTIDE SEQUENCE</scope>
    <source>
        <tissue evidence="10">Leaves</tissue>
    </source>
</reference>
<keyword evidence="5 8" id="KW-0645">Protease</keyword>
<reference evidence="13" key="4">
    <citation type="journal article" date="2018" name="Nat. Plants">
        <title>Whole-genome landscape of Medicago truncatula symbiotic genes.</title>
        <authorList>
            <person name="Pecrix Y."/>
            <person name="Staton S.E."/>
            <person name="Sallet E."/>
            <person name="Lelandais-Briere C."/>
            <person name="Moreau S."/>
            <person name="Carrere S."/>
            <person name="Blein T."/>
            <person name="Jardinaud M.F."/>
            <person name="Latrasse D."/>
            <person name="Zouine M."/>
            <person name="Zahm M."/>
            <person name="Kreplak J."/>
            <person name="Mayjonade B."/>
            <person name="Satge C."/>
            <person name="Perez M."/>
            <person name="Cauet S."/>
            <person name="Marande W."/>
            <person name="Chantry-Darmon C."/>
            <person name="Lopez-Roques C."/>
            <person name="Bouchez O."/>
            <person name="Berard A."/>
            <person name="Debelle F."/>
            <person name="Munos S."/>
            <person name="Bendahmane A."/>
            <person name="Berges H."/>
            <person name="Niebel A."/>
            <person name="Buitink J."/>
            <person name="Frugier F."/>
            <person name="Benhamed M."/>
            <person name="Crespi M."/>
            <person name="Gouzy J."/>
            <person name="Gamas P."/>
        </authorList>
    </citation>
    <scope>NUCLEOTIDE SEQUENCE [LARGE SCALE GENOMIC DNA]</scope>
    <source>
        <strain evidence="13">cv. Jemalong A17</strain>
    </source>
</reference>
<feature type="chain" id="PRO_5014483328" description="Carboxypeptidase" evidence="8">
    <location>
        <begin position="23"/>
        <end position="491"/>
    </location>
</feature>
<comment type="subcellular location">
    <subcellularLocation>
        <location evidence="1">Secreted</location>
    </subcellularLocation>
</comment>
<evidence type="ECO:0000256" key="8">
    <source>
        <dbReference type="RuleBase" id="RU361156"/>
    </source>
</evidence>
<keyword evidence="3" id="KW-0964">Secreted</keyword>
<dbReference type="Gramene" id="rna23009">
    <property type="protein sequence ID" value="RHN60659.1"/>
    <property type="gene ID" value="gene23009"/>
</dbReference>
<protein>
    <recommendedName>
        <fullName evidence="8">Carboxypeptidase</fullName>
        <ecNumber evidence="8">3.4.16.-</ecNumber>
    </recommendedName>
</protein>
<accession>A0A072UJP0</accession>
<evidence type="ECO:0000313" key="10">
    <source>
        <dbReference type="EMBL" id="RHN60659.1"/>
    </source>
</evidence>
<dbReference type="InterPro" id="IPR029058">
    <property type="entry name" value="AB_hydrolase_fold"/>
</dbReference>
<dbReference type="PANTHER" id="PTHR11802">
    <property type="entry name" value="SERINE PROTEASE FAMILY S10 SERINE CARBOXYPEPTIDASE"/>
    <property type="match status" value="1"/>
</dbReference>
<evidence type="ECO:0000256" key="3">
    <source>
        <dbReference type="ARBA" id="ARBA00022525"/>
    </source>
</evidence>
<dbReference type="PRINTS" id="PR00724">
    <property type="entry name" value="CRBOXYPTASEC"/>
</dbReference>
<dbReference type="HOGENOM" id="CLU_008523_10_1_1"/>
<dbReference type="PROSITE" id="PS00560">
    <property type="entry name" value="CARBOXYPEPT_SER_HIS"/>
    <property type="match status" value="1"/>
</dbReference>
<dbReference type="EMBL" id="CM001220">
    <property type="protein sequence ID" value="KEH29964.1"/>
    <property type="molecule type" value="Genomic_DNA"/>
</dbReference>
<dbReference type="GO" id="GO:0005576">
    <property type="term" value="C:extracellular region"/>
    <property type="evidence" value="ECO:0007669"/>
    <property type="project" value="UniProtKB-SubCell"/>
</dbReference>
<dbReference type="EMBL" id="PSQE01000004">
    <property type="protein sequence ID" value="RHN60659.1"/>
    <property type="molecule type" value="Genomic_DNA"/>
</dbReference>
<name>A0A072UJP0_MEDTR</name>
<comment type="similarity">
    <text evidence="2 8">Belongs to the peptidase S10 family.</text>
</comment>
<evidence type="ECO:0000256" key="4">
    <source>
        <dbReference type="ARBA" id="ARBA00022645"/>
    </source>
</evidence>
<proteinExistence type="inferred from homology"/>
<dbReference type="Gene3D" id="3.40.50.1820">
    <property type="entry name" value="alpha/beta hydrolase"/>
    <property type="match status" value="1"/>
</dbReference>
<dbReference type="PANTHER" id="PTHR11802:SF350">
    <property type="entry name" value="CARBOXYPEPTIDASE"/>
    <property type="match status" value="1"/>
</dbReference>
<dbReference type="GO" id="GO:0004185">
    <property type="term" value="F:serine-type carboxypeptidase activity"/>
    <property type="evidence" value="ECO:0000318"/>
    <property type="project" value="GO_Central"/>
</dbReference>
<evidence type="ECO:0000256" key="7">
    <source>
        <dbReference type="ARBA" id="ARBA00023180"/>
    </source>
</evidence>
<dbReference type="GO" id="GO:0006508">
    <property type="term" value="P:proteolysis"/>
    <property type="evidence" value="ECO:0007669"/>
    <property type="project" value="UniProtKB-KW"/>
</dbReference>
<reference evidence="11" key="3">
    <citation type="submission" date="2015-04" db="UniProtKB">
        <authorList>
            <consortium name="EnsemblPlants"/>
        </authorList>
    </citation>
    <scope>IDENTIFICATION</scope>
    <source>
        <strain evidence="11">cv. Jemalong A17</strain>
    </source>
</reference>
<dbReference type="EnsemblPlants" id="KEH29964">
    <property type="protein sequence ID" value="KEH29964"/>
    <property type="gene ID" value="MTR_4g057570"/>
</dbReference>
<dbReference type="AlphaFoldDB" id="A0A072UJP0"/>
<dbReference type="SUPFAM" id="SSF53474">
    <property type="entry name" value="alpha/beta-Hydrolases"/>
    <property type="match status" value="1"/>
</dbReference>
<evidence type="ECO:0000313" key="13">
    <source>
        <dbReference type="Proteomes" id="UP000265566"/>
    </source>
</evidence>
<dbReference type="EC" id="3.4.16.-" evidence="8"/>
<evidence type="ECO:0000256" key="2">
    <source>
        <dbReference type="ARBA" id="ARBA00009431"/>
    </source>
</evidence>
<dbReference type="Proteomes" id="UP000265566">
    <property type="component" value="Chromosome 4"/>
</dbReference>
<dbReference type="InterPro" id="IPR018202">
    <property type="entry name" value="Ser_caboxypep_ser_AS"/>
</dbReference>
<dbReference type="PROSITE" id="PS00131">
    <property type="entry name" value="CARBOXYPEPT_SER_SER"/>
    <property type="match status" value="1"/>
</dbReference>
<dbReference type="Pfam" id="PF00450">
    <property type="entry name" value="Peptidase_S10"/>
    <property type="match status" value="1"/>
</dbReference>
<reference evidence="9 12" key="1">
    <citation type="journal article" date="2011" name="Nature">
        <title>The Medicago genome provides insight into the evolution of rhizobial symbioses.</title>
        <authorList>
            <person name="Young N.D."/>
            <person name="Debelle F."/>
            <person name="Oldroyd G.E."/>
            <person name="Geurts R."/>
            <person name="Cannon S.B."/>
            <person name="Udvardi M.K."/>
            <person name="Benedito V.A."/>
            <person name="Mayer K.F."/>
            <person name="Gouzy J."/>
            <person name="Schoof H."/>
            <person name="Van de Peer Y."/>
            <person name="Proost S."/>
            <person name="Cook D.R."/>
            <person name="Meyers B.C."/>
            <person name="Spannagl M."/>
            <person name="Cheung F."/>
            <person name="De Mita S."/>
            <person name="Krishnakumar V."/>
            <person name="Gundlach H."/>
            <person name="Zhou S."/>
            <person name="Mudge J."/>
            <person name="Bharti A.K."/>
            <person name="Murray J.D."/>
            <person name="Naoumkina M.A."/>
            <person name="Rosen B."/>
            <person name="Silverstein K.A."/>
            <person name="Tang H."/>
            <person name="Rombauts S."/>
            <person name="Zhao P.X."/>
            <person name="Zhou P."/>
            <person name="Barbe V."/>
            <person name="Bardou P."/>
            <person name="Bechner M."/>
            <person name="Bellec A."/>
            <person name="Berger A."/>
            <person name="Berges H."/>
            <person name="Bidwell S."/>
            <person name="Bisseling T."/>
            <person name="Choisne N."/>
            <person name="Couloux A."/>
            <person name="Denny R."/>
            <person name="Deshpande S."/>
            <person name="Dai X."/>
            <person name="Doyle J.J."/>
            <person name="Dudez A.M."/>
            <person name="Farmer A.D."/>
            <person name="Fouteau S."/>
            <person name="Franken C."/>
            <person name="Gibelin C."/>
            <person name="Gish J."/>
            <person name="Goldstein S."/>
            <person name="Gonzalez A.J."/>
            <person name="Green P.J."/>
            <person name="Hallab A."/>
            <person name="Hartog M."/>
            <person name="Hua A."/>
            <person name="Humphray S.J."/>
            <person name="Jeong D.H."/>
            <person name="Jing Y."/>
            <person name="Jocker A."/>
            <person name="Kenton S.M."/>
            <person name="Kim D.J."/>
            <person name="Klee K."/>
            <person name="Lai H."/>
            <person name="Lang C."/>
            <person name="Lin S."/>
            <person name="Macmil S.L."/>
            <person name="Magdelenat G."/>
            <person name="Matthews L."/>
            <person name="McCorrison J."/>
            <person name="Monaghan E.L."/>
            <person name="Mun J.H."/>
            <person name="Najar F.Z."/>
            <person name="Nicholson C."/>
            <person name="Noirot C."/>
            <person name="O'Bleness M."/>
            <person name="Paule C.R."/>
            <person name="Poulain J."/>
            <person name="Prion F."/>
            <person name="Qin B."/>
            <person name="Qu C."/>
            <person name="Retzel E.F."/>
            <person name="Riddle C."/>
            <person name="Sallet E."/>
            <person name="Samain S."/>
            <person name="Samson N."/>
            <person name="Sanders I."/>
            <person name="Saurat O."/>
            <person name="Scarpelli C."/>
            <person name="Schiex T."/>
            <person name="Segurens B."/>
            <person name="Severin A.J."/>
            <person name="Sherrier D.J."/>
            <person name="Shi R."/>
            <person name="Sims S."/>
            <person name="Singer S.R."/>
            <person name="Sinharoy S."/>
            <person name="Sterck L."/>
            <person name="Viollet A."/>
            <person name="Wang B.B."/>
            <person name="Wang K."/>
            <person name="Wang M."/>
            <person name="Wang X."/>
            <person name="Warfsmann J."/>
            <person name="Weissenbach J."/>
            <person name="White D.D."/>
            <person name="White J.D."/>
            <person name="Wiley G.B."/>
            <person name="Wincker P."/>
            <person name="Xing Y."/>
            <person name="Yang L."/>
            <person name="Yao Z."/>
            <person name="Ying F."/>
            <person name="Zhai J."/>
            <person name="Zhou L."/>
            <person name="Zuber A."/>
            <person name="Denarie J."/>
            <person name="Dixon R.A."/>
            <person name="May G.D."/>
            <person name="Schwartz D.C."/>
            <person name="Rogers J."/>
            <person name="Quetier F."/>
            <person name="Town C.D."/>
            <person name="Roe B.A."/>
        </authorList>
    </citation>
    <scope>NUCLEOTIDE SEQUENCE [LARGE SCALE GENOMIC DNA]</scope>
    <source>
        <strain evidence="9">A17</strain>
        <strain evidence="11 12">cv. Jemalong A17</strain>
    </source>
</reference>
<dbReference type="GO" id="GO:0005773">
    <property type="term" value="C:vacuole"/>
    <property type="evidence" value="ECO:0000318"/>
    <property type="project" value="GO_Central"/>
</dbReference>
<keyword evidence="4 8" id="KW-0121">Carboxypeptidase</keyword>
<keyword evidence="12" id="KW-1185">Reference proteome</keyword>
<sequence>MVVSKTSMSLLLLFILFSSSYATSRTTHNNQQIQKTSAFEKLVRSFNLSPKDPVNLIHGNQSFDYFPGKIVEKKFSFLSNTNETENLNHHFGYYSIPRALGARMFYFFFESRDTPKDDPVVIWLTGGPGCGSELALFYENGPFHIADDLSLVWNQYGWDKASNILFVDQPIGTGFSVVNDVNDIPHNETVVSDDLYVFLQSFFEEHPEFVKNDFYITGESYAGHYIPALASRIHQENKGNPKIHINLKGIAIGNGITNPRIQYLFYTQFAEDNHLITPGERKDIDDELYEGCTEATYNCDTQGGDQNCLLARDKCEAIVNKIMSIAGDINVYDIRKKCIGEMCYDFSKLEKFLNNHEVRGIIGVANEFVSCSRVVYDAMRADLMKSFHLGIPELLEDGIKVLIYAGEFDFICNWLGNYNWVSFLQWSGQKQFKEFKGVPFLVDGTDISEGGMLYTFGPLYFLKVYGAGHMVPMDQPDVALQMLTAWMKGQL</sequence>
<reference evidence="9 12" key="2">
    <citation type="journal article" date="2014" name="BMC Genomics">
        <title>An improved genome release (version Mt4.0) for the model legume Medicago truncatula.</title>
        <authorList>
            <person name="Tang H."/>
            <person name="Krishnakumar V."/>
            <person name="Bidwell S."/>
            <person name="Rosen B."/>
            <person name="Chan A."/>
            <person name="Zhou S."/>
            <person name="Gentzbittel L."/>
            <person name="Childs K.L."/>
            <person name="Yandell M."/>
            <person name="Gundlach H."/>
            <person name="Mayer K.F."/>
            <person name="Schwartz D.C."/>
            <person name="Town C.D."/>
        </authorList>
    </citation>
    <scope>GENOME REANNOTATION</scope>
    <source>
        <strain evidence="9">A17</strain>
        <strain evidence="11 12">cv. Jemalong A17</strain>
    </source>
</reference>
<dbReference type="InterPro" id="IPR033124">
    <property type="entry name" value="Ser_caboxypep_his_AS"/>
</dbReference>
<dbReference type="Proteomes" id="UP000002051">
    <property type="component" value="Chromosome 4"/>
</dbReference>
<gene>
    <name evidence="9" type="ordered locus">MTR_4g057570</name>
    <name evidence="10" type="ORF">MtrunA17_Chr4g0028241</name>
</gene>
<evidence type="ECO:0000256" key="5">
    <source>
        <dbReference type="ARBA" id="ARBA00022670"/>
    </source>
</evidence>